<dbReference type="Pfam" id="PF10137">
    <property type="entry name" value="CAP12-PCTIR_TIR"/>
    <property type="match status" value="1"/>
</dbReference>
<dbReference type="HOGENOM" id="CLU_1651430_0_0_12"/>
<dbReference type="AlphaFoldDB" id="I4B6T0"/>
<evidence type="ECO:0000313" key="3">
    <source>
        <dbReference type="Proteomes" id="UP000006048"/>
    </source>
</evidence>
<protein>
    <submittedName>
        <fullName evidence="2">Nucleotide-binding protein, TIR-like protein</fullName>
    </submittedName>
</protein>
<evidence type="ECO:0000259" key="1">
    <source>
        <dbReference type="Pfam" id="PF10137"/>
    </source>
</evidence>
<dbReference type="STRING" id="869212.Turpa_2344"/>
<dbReference type="KEGG" id="tpx:Turpa_2344"/>
<dbReference type="EMBL" id="CP002959">
    <property type="protein sequence ID" value="AFM12987.1"/>
    <property type="molecule type" value="Genomic_DNA"/>
</dbReference>
<proteinExistence type="predicted"/>
<accession>I4B6T0</accession>
<keyword evidence="3" id="KW-1185">Reference proteome</keyword>
<dbReference type="Proteomes" id="UP000006048">
    <property type="component" value="Chromosome"/>
</dbReference>
<sequence>MVSNHILIATPNCLDVGPLSATSRTMPQSAEVEEYYLTIFLAHGEESSWHEVAEFIEQKLAHEVVPYAGSLAPGRTDIQKLEELTEECAFAIVMLTAKESAARSRAKIIHEIGFCQGSFGRENVLVMKEEGAQEIEELGGVIYVPFASGNAKAAFQRIQAEIDAAIDRFEDDEEEDDDD</sequence>
<gene>
    <name evidence="2" type="ordered locus">Turpa_2344</name>
</gene>
<reference evidence="2 3" key="1">
    <citation type="submission" date="2012-06" db="EMBL/GenBank/DDBJ databases">
        <title>The complete chromosome of genome of Turneriella parva DSM 21527.</title>
        <authorList>
            <consortium name="US DOE Joint Genome Institute (JGI-PGF)"/>
            <person name="Lucas S."/>
            <person name="Han J."/>
            <person name="Lapidus A."/>
            <person name="Bruce D."/>
            <person name="Goodwin L."/>
            <person name="Pitluck S."/>
            <person name="Peters L."/>
            <person name="Kyrpides N."/>
            <person name="Mavromatis K."/>
            <person name="Ivanova N."/>
            <person name="Mikhailova N."/>
            <person name="Chertkov O."/>
            <person name="Detter J.C."/>
            <person name="Tapia R."/>
            <person name="Han C."/>
            <person name="Land M."/>
            <person name="Hauser L."/>
            <person name="Markowitz V."/>
            <person name="Cheng J.-F."/>
            <person name="Hugenholtz P."/>
            <person name="Woyke T."/>
            <person name="Wu D."/>
            <person name="Gronow S."/>
            <person name="Wellnitz S."/>
            <person name="Brambilla E."/>
            <person name="Klenk H.-P."/>
            <person name="Eisen J.A."/>
        </authorList>
    </citation>
    <scope>NUCLEOTIDE SEQUENCE [LARGE SCALE GENOMIC DNA]</scope>
    <source>
        <strain evidence="3">ATCC BAA-1111 / DSM 21527 / NCTC 11395 / H</strain>
    </source>
</reference>
<organism evidence="2 3">
    <name type="scientific">Turneriella parva (strain ATCC BAA-1111 / DSM 21527 / NCTC 11395 / H)</name>
    <name type="common">Leptospira parva</name>
    <dbReference type="NCBI Taxonomy" id="869212"/>
    <lineage>
        <taxon>Bacteria</taxon>
        <taxon>Pseudomonadati</taxon>
        <taxon>Spirochaetota</taxon>
        <taxon>Spirochaetia</taxon>
        <taxon>Leptospirales</taxon>
        <taxon>Leptospiraceae</taxon>
        <taxon>Turneriella</taxon>
    </lineage>
</organism>
<dbReference type="GO" id="GO:0050135">
    <property type="term" value="F:NADP+ nucleosidase activity"/>
    <property type="evidence" value="ECO:0007669"/>
    <property type="project" value="InterPro"/>
</dbReference>
<feature type="domain" description="CD-NTase-associated protein 12/Pycsar effector protein TIR" evidence="1">
    <location>
        <begin position="39"/>
        <end position="147"/>
    </location>
</feature>
<dbReference type="InterPro" id="IPR019302">
    <property type="entry name" value="CAP12/PCTIR_TIR_dom"/>
</dbReference>
<evidence type="ECO:0000313" key="2">
    <source>
        <dbReference type="EMBL" id="AFM12987.1"/>
    </source>
</evidence>
<name>I4B6T0_TURPD</name>